<dbReference type="Proteomes" id="UP000008810">
    <property type="component" value="Chromosome 3"/>
</dbReference>
<protein>
    <submittedName>
        <fullName evidence="1 2">Uncharacterized protein</fullName>
    </submittedName>
</protein>
<dbReference type="Gramene" id="PNT67471">
    <property type="protein sequence ID" value="PNT67471"/>
    <property type="gene ID" value="BRADI_3g27753v3"/>
</dbReference>
<dbReference type="InParanoid" id="A0A2K2CZL8"/>
<evidence type="ECO:0000313" key="1">
    <source>
        <dbReference type="EMBL" id="PNT67471.1"/>
    </source>
</evidence>
<dbReference type="EnsemblPlants" id="PNT67471">
    <property type="protein sequence ID" value="PNT67471"/>
    <property type="gene ID" value="BRADI_3g27753v3"/>
</dbReference>
<organism evidence="1">
    <name type="scientific">Brachypodium distachyon</name>
    <name type="common">Purple false brome</name>
    <name type="synonym">Trachynia distachya</name>
    <dbReference type="NCBI Taxonomy" id="15368"/>
    <lineage>
        <taxon>Eukaryota</taxon>
        <taxon>Viridiplantae</taxon>
        <taxon>Streptophyta</taxon>
        <taxon>Embryophyta</taxon>
        <taxon>Tracheophyta</taxon>
        <taxon>Spermatophyta</taxon>
        <taxon>Magnoliopsida</taxon>
        <taxon>Liliopsida</taxon>
        <taxon>Poales</taxon>
        <taxon>Poaceae</taxon>
        <taxon>BOP clade</taxon>
        <taxon>Pooideae</taxon>
        <taxon>Stipodae</taxon>
        <taxon>Brachypodieae</taxon>
        <taxon>Brachypodium</taxon>
    </lineage>
</organism>
<dbReference type="EMBL" id="CM000882">
    <property type="protein sequence ID" value="PNT67471.1"/>
    <property type="molecule type" value="Genomic_DNA"/>
</dbReference>
<gene>
    <name evidence="1" type="ORF">BRADI_3g27753v3</name>
</gene>
<reference evidence="1 2" key="1">
    <citation type="journal article" date="2010" name="Nature">
        <title>Genome sequencing and analysis of the model grass Brachypodium distachyon.</title>
        <authorList>
            <consortium name="International Brachypodium Initiative"/>
        </authorList>
    </citation>
    <scope>NUCLEOTIDE SEQUENCE [LARGE SCALE GENOMIC DNA]</scope>
    <source>
        <strain evidence="1 2">Bd21</strain>
    </source>
</reference>
<accession>A0A2K2CZL8</accession>
<sequence length="80" mass="8530">MGCGEAAADGGGVGAAAGNRCARQYPLHLHPPHRRLLLRFQVAVIGVVRSCRLADLGDQGALAETLWDGATYPADFFYLF</sequence>
<evidence type="ECO:0000313" key="2">
    <source>
        <dbReference type="EnsemblPlants" id="PNT67471"/>
    </source>
</evidence>
<name>A0A2K2CZL8_BRADI</name>
<dbReference type="AlphaFoldDB" id="A0A2K2CZL8"/>
<proteinExistence type="predicted"/>
<reference evidence="1" key="2">
    <citation type="submission" date="2017-06" db="EMBL/GenBank/DDBJ databases">
        <title>WGS assembly of Brachypodium distachyon.</title>
        <authorList>
            <consortium name="The International Brachypodium Initiative"/>
            <person name="Lucas S."/>
            <person name="Harmon-Smith M."/>
            <person name="Lail K."/>
            <person name="Tice H."/>
            <person name="Grimwood J."/>
            <person name="Bruce D."/>
            <person name="Barry K."/>
            <person name="Shu S."/>
            <person name="Lindquist E."/>
            <person name="Wang M."/>
            <person name="Pitluck S."/>
            <person name="Vogel J.P."/>
            <person name="Garvin D.F."/>
            <person name="Mockler T.C."/>
            <person name="Schmutz J."/>
            <person name="Rokhsar D."/>
            <person name="Bevan M.W."/>
        </authorList>
    </citation>
    <scope>NUCLEOTIDE SEQUENCE</scope>
    <source>
        <strain evidence="1">Bd21</strain>
    </source>
</reference>
<reference evidence="2" key="3">
    <citation type="submission" date="2018-08" db="UniProtKB">
        <authorList>
            <consortium name="EnsemblPlants"/>
        </authorList>
    </citation>
    <scope>IDENTIFICATION</scope>
    <source>
        <strain evidence="2">cv. Bd21</strain>
    </source>
</reference>
<evidence type="ECO:0000313" key="3">
    <source>
        <dbReference type="Proteomes" id="UP000008810"/>
    </source>
</evidence>
<keyword evidence="3" id="KW-1185">Reference proteome</keyword>